<feature type="domain" description="HD-GYP" evidence="1">
    <location>
        <begin position="390"/>
        <end position="521"/>
    </location>
</feature>
<keyword evidence="2" id="KW-0378">Hydrolase</keyword>
<evidence type="ECO:0000259" key="1">
    <source>
        <dbReference type="PROSITE" id="PS51832"/>
    </source>
</evidence>
<dbReference type="Proteomes" id="UP000008722">
    <property type="component" value="Chromosome"/>
</dbReference>
<dbReference type="RefSeq" id="WP_013458593.1">
    <property type="nucleotide sequence ID" value="NC_014761.1"/>
</dbReference>
<dbReference type="EMBL" id="CP002361">
    <property type="protein sequence ID" value="ADR37423.1"/>
    <property type="molecule type" value="Genomic_DNA"/>
</dbReference>
<evidence type="ECO:0000313" key="3">
    <source>
        <dbReference type="Proteomes" id="UP000008722"/>
    </source>
</evidence>
<sequence>MATELTIDQVRERVAAEAATRKRPRILLVELGELAQQTRLRHLPLFPTPEEPLQVAALYLIRLFKSLPHERRAAFYRAAYPFFIAAQGQEELERLILKGELKKFFLSLQAFQFLAYFGEALLPEEAPGYWNDSVTRSITRSSLALLSAHYLLSPASFALRLQKLSNEAGNAFAMTLVRNEKTFTEYLYEHVPEALVAISALFPRDVAQFVLWENALFTGLFVRGLYPDLQVTYSAIPRPVGEGDVIVSPRARLRFPKSSWLRSFAVVRRNLLRFARSVAQKKQRDETLASEGVLIDSDAGALFQKLLPKWHRRRVTLLNRFRSGAAHEPYFELPLSCRVDSVRPQTTSIFETIEEQAHLRALRGAKSLRQELLDTSLQIAGGVMGQLSFTSLESLIRTTHAFYRRHDPDDTFHGHSHRVGMILTALATLYPDFILPSTLRVYALGLLHDLGKLLIPPEVLTKKGRLDEIEWMFIRLHPLVGALLFSPCVKEQGQVTCVQLAFMNLLHHENWASGGYPYGIALRSAGALPLEDRLAAEASSTRFLVRLLRIADSLEAMISKAFQPKPGERAYHVTIAQDADEESLVRYVVKDLRARAGDWYDPALVDRLSRERIAALVAAYRRLAATGGVLVPPGFADVPGGRALLGLLREIGIFARK</sequence>
<dbReference type="GO" id="GO:0016787">
    <property type="term" value="F:hydrolase activity"/>
    <property type="evidence" value="ECO:0007669"/>
    <property type="project" value="UniProtKB-KW"/>
</dbReference>
<dbReference type="PANTHER" id="PTHR43155:SF2">
    <property type="entry name" value="CYCLIC DI-GMP PHOSPHODIESTERASE PA4108"/>
    <property type="match status" value="1"/>
</dbReference>
<dbReference type="STRING" id="670487.Ocepr_1972"/>
<dbReference type="PROSITE" id="PS51832">
    <property type="entry name" value="HD_GYP"/>
    <property type="match status" value="1"/>
</dbReference>
<dbReference type="Gene3D" id="1.10.3210.10">
    <property type="entry name" value="Hypothetical protein af1432"/>
    <property type="match status" value="1"/>
</dbReference>
<dbReference type="CDD" id="cd00077">
    <property type="entry name" value="HDc"/>
    <property type="match status" value="1"/>
</dbReference>
<accession>E4UA46</accession>
<dbReference type="SUPFAM" id="SSF109604">
    <property type="entry name" value="HD-domain/PDEase-like"/>
    <property type="match status" value="1"/>
</dbReference>
<dbReference type="HOGENOM" id="CLU_417287_0_0_0"/>
<dbReference type="AlphaFoldDB" id="E4UA46"/>
<dbReference type="PANTHER" id="PTHR43155">
    <property type="entry name" value="CYCLIC DI-GMP PHOSPHODIESTERASE PA4108-RELATED"/>
    <property type="match status" value="1"/>
</dbReference>
<dbReference type="SMART" id="SM00471">
    <property type="entry name" value="HDc"/>
    <property type="match status" value="1"/>
</dbReference>
<organism evidence="2 3">
    <name type="scientific">Oceanithermus profundus (strain DSM 14977 / NBRC 100410 / VKM B-2274 / 506)</name>
    <dbReference type="NCBI Taxonomy" id="670487"/>
    <lineage>
        <taxon>Bacteria</taxon>
        <taxon>Thermotogati</taxon>
        <taxon>Deinococcota</taxon>
        <taxon>Deinococci</taxon>
        <taxon>Thermales</taxon>
        <taxon>Thermaceae</taxon>
        <taxon>Oceanithermus</taxon>
    </lineage>
</organism>
<dbReference type="eggNOG" id="COG3437">
    <property type="taxonomic scope" value="Bacteria"/>
</dbReference>
<evidence type="ECO:0000313" key="2">
    <source>
        <dbReference type="EMBL" id="ADR37423.1"/>
    </source>
</evidence>
<gene>
    <name evidence="2" type="ordered locus">Ocepr_1972</name>
</gene>
<protein>
    <submittedName>
        <fullName evidence="2">Metal dependent phosphohydrolase</fullName>
    </submittedName>
</protein>
<reference evidence="3" key="1">
    <citation type="submission" date="2010-11" db="EMBL/GenBank/DDBJ databases">
        <title>The complete sequence of chromosome of Oceanithermus profundus DSM 14977.</title>
        <authorList>
            <consortium name="US DOE Joint Genome Institute (JGI-PGF)"/>
            <person name="Lucas S."/>
            <person name="Copeland A."/>
            <person name="Lapidus A."/>
            <person name="Bruce D."/>
            <person name="Goodwin L."/>
            <person name="Pitluck S."/>
            <person name="Kyrpides N."/>
            <person name="Mavromatis K."/>
            <person name="Pagani I."/>
            <person name="Ivanova N."/>
            <person name="Zhang X."/>
            <person name="Brettin T."/>
            <person name="Detter J.C."/>
            <person name="Tapia R."/>
            <person name="Han C."/>
            <person name="Land M."/>
            <person name="Hauser L."/>
            <person name="Markowitz V."/>
            <person name="Cheng J.-F."/>
            <person name="Hugenholtz P."/>
            <person name="Woyke T."/>
            <person name="Wu D."/>
            <person name="Tindall B."/>
            <person name="Faehnrich R."/>
            <person name="Brambilla E."/>
            <person name="Klenk H.-P."/>
            <person name="Eisen J.A."/>
        </authorList>
    </citation>
    <scope>NUCLEOTIDE SEQUENCE [LARGE SCALE GENOMIC DNA]</scope>
    <source>
        <strain evidence="3">DSM 14977 / NBRC 100410 / VKM B-2274 / 506</strain>
    </source>
</reference>
<name>E4UA46_OCEP5</name>
<dbReference type="KEGG" id="opr:Ocepr_1972"/>
<dbReference type="InterPro" id="IPR003607">
    <property type="entry name" value="HD/PDEase_dom"/>
</dbReference>
<dbReference type="InterPro" id="IPR037522">
    <property type="entry name" value="HD_GYP_dom"/>
</dbReference>
<proteinExistence type="predicted"/>
<reference evidence="2 3" key="2">
    <citation type="journal article" date="2011" name="Stand. Genomic Sci.">
        <title>Complete genome sequence of Oceanithermus profundus type strain (506).</title>
        <authorList>
            <person name="Pati A."/>
            <person name="Zhang X."/>
            <person name="Lapidus A."/>
            <person name="Nolan M."/>
            <person name="Lucas S."/>
            <person name="Del Rio T.G."/>
            <person name="Tice H."/>
            <person name="Cheng J.F."/>
            <person name="Tapia R."/>
            <person name="Han C."/>
            <person name="Goodwin L."/>
            <person name="Pitluck S."/>
            <person name="Liolios K."/>
            <person name="Pagani I."/>
            <person name="Ivanova N."/>
            <person name="Mavromatis K."/>
            <person name="Chen A."/>
            <person name="Palaniappan K."/>
            <person name="Hauser L."/>
            <person name="Jeffries C.D."/>
            <person name="Brambilla E.M."/>
            <person name="Rohl A."/>
            <person name="Mwirichia R."/>
            <person name="Rohde M."/>
            <person name="Tindall B.J."/>
            <person name="Sikorski J."/>
            <person name="Wirth R."/>
            <person name="Goker M."/>
            <person name="Woyke T."/>
            <person name="Detter J.C."/>
            <person name="Bristow J."/>
            <person name="Eisen J.A."/>
            <person name="Markowitz V."/>
            <person name="Hugenholtz P."/>
            <person name="Kyrpides N.C."/>
            <person name="Klenk H.P."/>
            <person name="Land M."/>
        </authorList>
    </citation>
    <scope>NUCLEOTIDE SEQUENCE [LARGE SCALE GENOMIC DNA]</scope>
    <source>
        <strain evidence="3">DSM 14977 / NBRC 100410 / VKM B-2274 / 506</strain>
    </source>
</reference>
<keyword evidence="3" id="KW-1185">Reference proteome</keyword>
<dbReference type="OrthoDB" id="5289593at2"/>